<dbReference type="OrthoDB" id="9794372at2"/>
<dbReference type="RefSeq" id="WP_037454092.1">
    <property type="nucleotide sequence ID" value="NZ_AVFL01000011.1"/>
</dbReference>
<evidence type="ECO:0000313" key="7">
    <source>
        <dbReference type="EMBL" id="EWY39639.1"/>
    </source>
</evidence>
<feature type="domain" description="RNA polymerase sigma factor 70 region 4 type 2" evidence="6">
    <location>
        <begin position="110"/>
        <end position="161"/>
    </location>
</feature>
<keyword evidence="4" id="KW-0804">Transcription</keyword>
<dbReference type="GO" id="GO:0016987">
    <property type="term" value="F:sigma factor activity"/>
    <property type="evidence" value="ECO:0007669"/>
    <property type="project" value="UniProtKB-KW"/>
</dbReference>
<protein>
    <submittedName>
        <fullName evidence="7">RNA polymerase sigma factor</fullName>
    </submittedName>
</protein>
<dbReference type="Pfam" id="PF04542">
    <property type="entry name" value="Sigma70_r2"/>
    <property type="match status" value="1"/>
</dbReference>
<keyword evidence="2" id="KW-0805">Transcription regulation</keyword>
<dbReference type="Gene3D" id="1.10.1740.10">
    <property type="match status" value="1"/>
</dbReference>
<dbReference type="EMBL" id="AVFL01000011">
    <property type="protein sequence ID" value="EWY39639.1"/>
    <property type="molecule type" value="Genomic_DNA"/>
</dbReference>
<evidence type="ECO:0000256" key="3">
    <source>
        <dbReference type="ARBA" id="ARBA00023082"/>
    </source>
</evidence>
<evidence type="ECO:0000259" key="6">
    <source>
        <dbReference type="Pfam" id="PF08281"/>
    </source>
</evidence>
<evidence type="ECO:0000256" key="4">
    <source>
        <dbReference type="ARBA" id="ARBA00023163"/>
    </source>
</evidence>
<keyword evidence="8" id="KW-1185">Reference proteome</keyword>
<dbReference type="STRING" id="1385369.N825_06010"/>
<comment type="caution">
    <text evidence="7">The sequence shown here is derived from an EMBL/GenBank/DDBJ whole genome shotgun (WGS) entry which is preliminary data.</text>
</comment>
<dbReference type="NCBIfam" id="TIGR02937">
    <property type="entry name" value="sigma70-ECF"/>
    <property type="match status" value="1"/>
</dbReference>
<dbReference type="GO" id="GO:0003677">
    <property type="term" value="F:DNA binding"/>
    <property type="evidence" value="ECO:0007669"/>
    <property type="project" value="InterPro"/>
</dbReference>
<dbReference type="InterPro" id="IPR007627">
    <property type="entry name" value="RNA_pol_sigma70_r2"/>
</dbReference>
<dbReference type="InterPro" id="IPR013324">
    <property type="entry name" value="RNA_pol_sigma_r3/r4-like"/>
</dbReference>
<evidence type="ECO:0000256" key="2">
    <source>
        <dbReference type="ARBA" id="ARBA00023015"/>
    </source>
</evidence>
<proteinExistence type="inferred from homology"/>
<keyword evidence="3" id="KW-0731">Sigma factor</keyword>
<dbReference type="InterPro" id="IPR013325">
    <property type="entry name" value="RNA_pol_sigma_r2"/>
</dbReference>
<dbReference type="SUPFAM" id="SSF88659">
    <property type="entry name" value="Sigma3 and sigma4 domains of RNA polymerase sigma factors"/>
    <property type="match status" value="1"/>
</dbReference>
<comment type="similarity">
    <text evidence="1">Belongs to the sigma-70 factor family. ECF subfamily.</text>
</comment>
<evidence type="ECO:0000256" key="1">
    <source>
        <dbReference type="ARBA" id="ARBA00010641"/>
    </source>
</evidence>
<accession>W9H0S4</accession>
<dbReference type="GO" id="GO:0006352">
    <property type="term" value="P:DNA-templated transcription initiation"/>
    <property type="evidence" value="ECO:0007669"/>
    <property type="project" value="InterPro"/>
</dbReference>
<dbReference type="InterPro" id="IPR013249">
    <property type="entry name" value="RNA_pol_sigma70_r4_t2"/>
</dbReference>
<dbReference type="Gene3D" id="1.10.10.10">
    <property type="entry name" value="Winged helix-like DNA-binding domain superfamily/Winged helix DNA-binding domain"/>
    <property type="match status" value="1"/>
</dbReference>
<dbReference type="PANTHER" id="PTHR43133:SF63">
    <property type="entry name" value="RNA POLYMERASE SIGMA FACTOR FECI-RELATED"/>
    <property type="match status" value="1"/>
</dbReference>
<dbReference type="PANTHER" id="PTHR43133">
    <property type="entry name" value="RNA POLYMERASE ECF-TYPE SIGMA FACTO"/>
    <property type="match status" value="1"/>
</dbReference>
<gene>
    <name evidence="7" type="ORF">N825_06010</name>
</gene>
<reference evidence="7 8" key="1">
    <citation type="submission" date="2013-08" db="EMBL/GenBank/DDBJ databases">
        <title>The genome sequence of Skermanella stibiiresistens.</title>
        <authorList>
            <person name="Zhu W."/>
            <person name="Wang G."/>
        </authorList>
    </citation>
    <scope>NUCLEOTIDE SEQUENCE [LARGE SCALE GENOMIC DNA]</scope>
    <source>
        <strain evidence="7 8">SB22</strain>
    </source>
</reference>
<organism evidence="7 8">
    <name type="scientific">Skermanella stibiiresistens SB22</name>
    <dbReference type="NCBI Taxonomy" id="1385369"/>
    <lineage>
        <taxon>Bacteria</taxon>
        <taxon>Pseudomonadati</taxon>
        <taxon>Pseudomonadota</taxon>
        <taxon>Alphaproteobacteria</taxon>
        <taxon>Rhodospirillales</taxon>
        <taxon>Azospirillaceae</taxon>
        <taxon>Skermanella</taxon>
    </lineage>
</organism>
<dbReference type="InterPro" id="IPR014284">
    <property type="entry name" value="RNA_pol_sigma-70_dom"/>
</dbReference>
<dbReference type="Proteomes" id="UP000019486">
    <property type="component" value="Unassembled WGS sequence"/>
</dbReference>
<dbReference type="InterPro" id="IPR039425">
    <property type="entry name" value="RNA_pol_sigma-70-like"/>
</dbReference>
<evidence type="ECO:0000259" key="5">
    <source>
        <dbReference type="Pfam" id="PF04542"/>
    </source>
</evidence>
<evidence type="ECO:0000313" key="8">
    <source>
        <dbReference type="Proteomes" id="UP000019486"/>
    </source>
</evidence>
<dbReference type="InterPro" id="IPR036388">
    <property type="entry name" value="WH-like_DNA-bd_sf"/>
</dbReference>
<dbReference type="Pfam" id="PF08281">
    <property type="entry name" value="Sigma70_r4_2"/>
    <property type="match status" value="1"/>
</dbReference>
<feature type="domain" description="RNA polymerase sigma-70 region 2" evidence="5">
    <location>
        <begin position="8"/>
        <end position="77"/>
    </location>
</feature>
<name>W9H0S4_9PROT</name>
<dbReference type="AlphaFoldDB" id="W9H0S4"/>
<dbReference type="SUPFAM" id="SSF88946">
    <property type="entry name" value="Sigma2 domain of RNA polymerase sigma factors"/>
    <property type="match status" value="1"/>
</dbReference>
<dbReference type="CDD" id="cd06171">
    <property type="entry name" value="Sigma70_r4"/>
    <property type="match status" value="1"/>
</dbReference>
<sequence>MTDRLDALYRQHHTELRTLAYRRVGRHDVAADVVQEAFIRYADMANTADGSRIDCPKSFLCRIVINLAADVGRRDRRRGEHAVLEDMANHLADPQPSPEAALESRQRMARLRNALDDLPESCRASLLLSRVDGMTHAEVADRLGVSSSMVSKHIMRAIRHCQRCHKAH</sequence>